<protein>
    <submittedName>
        <fullName evidence="1">Uncharacterized protein</fullName>
    </submittedName>
</protein>
<reference evidence="1 2" key="1">
    <citation type="submission" date="2019-07" db="EMBL/GenBank/DDBJ databases">
        <title>Microbispora hainanensis DSM 45428.</title>
        <authorList>
            <person name="Thawai C."/>
        </authorList>
    </citation>
    <scope>NUCLEOTIDE SEQUENCE [LARGE SCALE GENOMIC DNA]</scope>
    <source>
        <strain evidence="1 2">DSM 45428</strain>
    </source>
</reference>
<organism evidence="1 2">
    <name type="scientific">Microbispora hainanensis</name>
    <dbReference type="NCBI Taxonomy" id="568844"/>
    <lineage>
        <taxon>Bacteria</taxon>
        <taxon>Bacillati</taxon>
        <taxon>Actinomycetota</taxon>
        <taxon>Actinomycetes</taxon>
        <taxon>Streptosporangiales</taxon>
        <taxon>Streptosporangiaceae</taxon>
        <taxon>Microbispora</taxon>
    </lineage>
</organism>
<dbReference type="Gene3D" id="3.20.20.80">
    <property type="entry name" value="Glycosidases"/>
    <property type="match status" value="1"/>
</dbReference>
<comment type="caution">
    <text evidence="1">The sequence shown here is derived from an EMBL/GenBank/DDBJ whole genome shotgun (WGS) entry which is preliminary data.</text>
</comment>
<evidence type="ECO:0000313" key="2">
    <source>
        <dbReference type="Proteomes" id="UP000316541"/>
    </source>
</evidence>
<evidence type="ECO:0000313" key="1">
    <source>
        <dbReference type="EMBL" id="TQS17944.1"/>
    </source>
</evidence>
<proteinExistence type="predicted"/>
<dbReference type="Proteomes" id="UP000316541">
    <property type="component" value="Unassembled WGS sequence"/>
</dbReference>
<sequence length="497" mass="55071">MLGLRYMSLLKRDWPSREVVDEMVVLDEIRTGVNRGGTYGLFGAPEQFMHHARALGARFVRVNLFWSQVEPEPGVFDWGVVDSLVDQIEEDDEVWVTVCAGSPWGTRRATRFLPASPAKEPATYERFVSALVRRARGRVRFWQCEIEPNIPMLWSGAPDDYLEHLHTFHQAVKQVDPRALVALGGAVPSAMTGDEKGSGAGWIGYFDRVLAGARDRFDVFDIHPYGDPYQIPAMIDACRRLMDAHGYGKPIVASEFNGPMPTAFPGNLPYLIEALAAHRRQALGESAIPEGGPLESKAQPGVAALYERMDELPETLQMFLSGCSPELEAKRVRMSGRDIVMRTLLLLAGGVRRTAVFQLAPESPHEADIRTTRALMFGTFALTDYDGEEVGRRRPTAATVELLSHHLRGVTEVHRVDVAGAPDVYLFDIRREPLGPLIVVWRQSAGFSIEDEPSADFDWPWPLPCAHAVDAFGAEVPMKIADGRIHLPLSGTPVLIS</sequence>
<dbReference type="InterPro" id="IPR051923">
    <property type="entry name" value="Glycosyl_Hydrolase_39"/>
</dbReference>
<dbReference type="EMBL" id="VIRM01000038">
    <property type="protein sequence ID" value="TQS17944.1"/>
    <property type="molecule type" value="Genomic_DNA"/>
</dbReference>
<gene>
    <name evidence="1" type="ORF">FLX08_26675</name>
</gene>
<dbReference type="GO" id="GO:0004553">
    <property type="term" value="F:hydrolase activity, hydrolyzing O-glycosyl compounds"/>
    <property type="evidence" value="ECO:0007669"/>
    <property type="project" value="TreeGrafter"/>
</dbReference>
<dbReference type="SUPFAM" id="SSF51445">
    <property type="entry name" value="(Trans)glycosidases"/>
    <property type="match status" value="1"/>
</dbReference>
<accession>A0A544YMG6</accession>
<dbReference type="AlphaFoldDB" id="A0A544YMG6"/>
<name>A0A544YMG6_9ACTN</name>
<dbReference type="PANTHER" id="PTHR12631:SF10">
    <property type="entry name" value="BETA-XYLOSIDASE-LIKE PROTEIN-RELATED"/>
    <property type="match status" value="1"/>
</dbReference>
<dbReference type="PANTHER" id="PTHR12631">
    <property type="entry name" value="ALPHA-L-IDURONIDASE"/>
    <property type="match status" value="1"/>
</dbReference>
<dbReference type="InterPro" id="IPR017853">
    <property type="entry name" value="GH"/>
</dbReference>